<evidence type="ECO:0000313" key="4">
    <source>
        <dbReference type="EMBL" id="CAG9475112.1"/>
    </source>
</evidence>
<feature type="compositionally biased region" description="Basic residues" evidence="2">
    <location>
        <begin position="794"/>
        <end position="806"/>
    </location>
</feature>
<dbReference type="PANTHER" id="PTHR36963">
    <property type="entry name" value="HELICASE"/>
    <property type="match status" value="1"/>
</dbReference>
<proteinExistence type="predicted"/>
<comment type="caution">
    <text evidence="4">The sequence shown here is derived from an EMBL/GenBank/DDBJ whole genome shotgun (WGS) entry which is preliminary data.</text>
</comment>
<evidence type="ECO:0000256" key="3">
    <source>
        <dbReference type="SAM" id="SignalP"/>
    </source>
</evidence>
<accession>A0A8S4H7H0</accession>
<organism evidence="4 5">
    <name type="scientific">Plasmodium vivax</name>
    <name type="common">malaria parasite P. vivax</name>
    <dbReference type="NCBI Taxonomy" id="5855"/>
    <lineage>
        <taxon>Eukaryota</taxon>
        <taxon>Sar</taxon>
        <taxon>Alveolata</taxon>
        <taxon>Apicomplexa</taxon>
        <taxon>Aconoidasida</taxon>
        <taxon>Haemosporida</taxon>
        <taxon>Plasmodiidae</taxon>
        <taxon>Plasmodium</taxon>
        <taxon>Plasmodium (Plasmodium)</taxon>
    </lineage>
</organism>
<feature type="compositionally biased region" description="Gly residues" evidence="2">
    <location>
        <begin position="324"/>
        <end position="417"/>
    </location>
</feature>
<name>A0A8S4H7H0_PLAVI</name>
<feature type="coiled-coil region" evidence="1">
    <location>
        <begin position="648"/>
        <end position="675"/>
    </location>
</feature>
<feature type="region of interest" description="Disordered" evidence="2">
    <location>
        <begin position="324"/>
        <end position="427"/>
    </location>
</feature>
<reference evidence="4" key="1">
    <citation type="submission" date="2021-09" db="EMBL/GenBank/DDBJ databases">
        <authorList>
            <consortium name="Pathogen Informatics"/>
        </authorList>
    </citation>
    <scope>NUCLEOTIDE SEQUENCE</scope>
    <source>
        <strain evidence="4">PvW1</strain>
    </source>
</reference>
<gene>
    <name evidence="4" type="ORF">PVW1_100052700</name>
</gene>
<keyword evidence="3" id="KW-0732">Signal</keyword>
<keyword evidence="1" id="KW-0175">Coiled coil</keyword>
<dbReference type="VEuPathDB" id="PlasmoDB:PVPAM_100035000"/>
<feature type="compositionally biased region" description="Basic and acidic residues" evidence="2">
    <location>
        <begin position="734"/>
        <end position="776"/>
    </location>
</feature>
<sequence length="832" mass="94721">MGARGVLTLLFCMWGTRLIGERVSGVFAREKAKRLNVGSPERGSLSPLRVGRTKGGFIRCIVGGKERKNLHEGVDFPRGSNPTRVRKTSLFFSESPEGVTSSSVWANNHGGITLMGAPNRSEMNIPRRVHRNRGISSTRQMRGERSSFFRLGAKMPVITVNRKLFPKEYSTDYEEILRKFDVTYINYKTRLRSKEEIDIRAIDDLYGQIYDSSVLKKQFYFFLYHDDINTCHRVLNENRNVLTREESFQMLNSLPYIFFNHLNYVYPTESNVDRVLSQLVKTYIFQYANDRNVDFLNFKYKYNELDDYCLGLERQFLAGEVSGGEVSGGEVSGGEVSGGEVSGGEVSGGEVSGGEVSGGEVSGGEVSGGEVSGGEVSGGEVSGGEVSGGEVSGGEVSGGEVSGGEVSGGEVSGGEVSGGEVSAEVTSGEDTHMATAKVADSIYDDGRDTNYERKYRHMSYDYKIIECTSKYRELMERFGKYPQSVKVQKVQLLYTKIISMKANKLFEAFRKHESVKRNEDRKIYRNAKMTLDPEKLTPCLNEPIRYDPKEKRRVNELFHKYVEQKDLIKAALIIRKHTNLIDTKEKKSQQIMKEFLRLHEYIYKCNKYSEEQLAHLRMVYYSTVQKPRVIRKICEVGMWEQGENATHKEVYERQLNEYLKKREALRDERMKKKNIDMDQIRDFSSAYPMEWLPVLYKDMFEQIEREKNSKTFERKSAFSKRRDSIRRLFSPGGEPREEQRGRDVTHEEQRSKDVTHEEQRSKDVTHDQQRGRDPTHDLLNVKNELKFGRNVLNYKKKILGKNRRKRAEASKGGASGGGKSAKGSGDATEGDS</sequence>
<dbReference type="Proteomes" id="UP000779233">
    <property type="component" value="Unassembled WGS sequence"/>
</dbReference>
<dbReference type="EMBL" id="CAJZCX010000005">
    <property type="protein sequence ID" value="CAG9475112.1"/>
    <property type="molecule type" value="Genomic_DNA"/>
</dbReference>
<dbReference type="AlphaFoldDB" id="A0A8S4H7H0"/>
<evidence type="ECO:0000313" key="5">
    <source>
        <dbReference type="Proteomes" id="UP000779233"/>
    </source>
</evidence>
<feature type="chain" id="PRO_5035749952" evidence="3">
    <location>
        <begin position="21"/>
        <end position="832"/>
    </location>
</feature>
<feature type="signal peptide" evidence="3">
    <location>
        <begin position="1"/>
        <end position="20"/>
    </location>
</feature>
<dbReference type="PANTHER" id="PTHR36963:SF2">
    <property type="entry name" value="TNFR-CYS DOMAIN-CONTAINING PROTEIN"/>
    <property type="match status" value="1"/>
</dbReference>
<evidence type="ECO:0000256" key="1">
    <source>
        <dbReference type="SAM" id="Coils"/>
    </source>
</evidence>
<protein>
    <submittedName>
        <fullName evidence="4">(malaria parasite P. vivax) hypothetical protein</fullName>
    </submittedName>
</protein>
<evidence type="ECO:0000256" key="2">
    <source>
        <dbReference type="SAM" id="MobiDB-lite"/>
    </source>
</evidence>
<feature type="region of interest" description="Disordered" evidence="2">
    <location>
        <begin position="723"/>
        <end position="832"/>
    </location>
</feature>